<evidence type="ECO:0000313" key="4">
    <source>
        <dbReference type="EMBL" id="ADD45732.1"/>
    </source>
</evidence>
<evidence type="ECO:0000256" key="2">
    <source>
        <dbReference type="ARBA" id="ARBA00023315"/>
    </source>
</evidence>
<keyword evidence="1 4" id="KW-0808">Transferase</keyword>
<dbReference type="GO" id="GO:0016747">
    <property type="term" value="F:acyltransferase activity, transferring groups other than amino-acyl groups"/>
    <property type="evidence" value="ECO:0007669"/>
    <property type="project" value="InterPro"/>
</dbReference>
<dbReference type="CDD" id="cd04301">
    <property type="entry name" value="NAT_SF"/>
    <property type="match status" value="1"/>
</dbReference>
<reference evidence="4 5" key="1">
    <citation type="journal article" date="2009" name="Stand. Genomic Sci.">
        <title>Complete genome sequence of Stackebrandtia nassauensis type strain (LLR-40K-21).</title>
        <authorList>
            <person name="Munk C."/>
            <person name="Lapidus A."/>
            <person name="Copeland A."/>
            <person name="Jando M."/>
            <person name="Mayilraj S."/>
            <person name="Glavina Del Rio T."/>
            <person name="Nolan M."/>
            <person name="Chen F."/>
            <person name="Lucas S."/>
            <person name="Tice H."/>
            <person name="Cheng J.F."/>
            <person name="Han C."/>
            <person name="Detter J.C."/>
            <person name="Bruce D."/>
            <person name="Goodwin L."/>
            <person name="Chain P."/>
            <person name="Pitluck S."/>
            <person name="Goker M."/>
            <person name="Ovchinikova G."/>
            <person name="Pati A."/>
            <person name="Ivanova N."/>
            <person name="Mavromatis K."/>
            <person name="Chen A."/>
            <person name="Palaniappan K."/>
            <person name="Land M."/>
            <person name="Hauser L."/>
            <person name="Chang Y.J."/>
            <person name="Jeffries C.D."/>
            <person name="Bristow J."/>
            <person name="Eisen J.A."/>
            <person name="Markowitz V."/>
            <person name="Hugenholtz P."/>
            <person name="Kyrpides N.C."/>
            <person name="Klenk H.P."/>
        </authorList>
    </citation>
    <scope>NUCLEOTIDE SEQUENCE [LARGE SCALE GENOMIC DNA]</scope>
    <source>
        <strain evidence="5">DSM 44728 / CIP 108903 / NRRL B-16338 / NBRC 102104 / LLR-40K-21</strain>
    </source>
</reference>
<dbReference type="Proteomes" id="UP000000844">
    <property type="component" value="Chromosome"/>
</dbReference>
<dbReference type="InterPro" id="IPR016181">
    <property type="entry name" value="Acyl_CoA_acyltransferase"/>
</dbReference>
<dbReference type="eggNOG" id="COG0454">
    <property type="taxonomic scope" value="Bacteria"/>
</dbReference>
<evidence type="ECO:0000313" key="5">
    <source>
        <dbReference type="Proteomes" id="UP000000844"/>
    </source>
</evidence>
<evidence type="ECO:0000256" key="1">
    <source>
        <dbReference type="ARBA" id="ARBA00022679"/>
    </source>
</evidence>
<dbReference type="OrthoDB" id="4119890at2"/>
<dbReference type="InterPro" id="IPR000182">
    <property type="entry name" value="GNAT_dom"/>
</dbReference>
<dbReference type="PROSITE" id="PS51186">
    <property type="entry name" value="GNAT"/>
    <property type="match status" value="1"/>
</dbReference>
<dbReference type="PANTHER" id="PTHR43877:SF8">
    <property type="entry name" value="N-ACETYLGLUTAMATE SYNTHASE-RELATED"/>
    <property type="match status" value="1"/>
</dbReference>
<accession>D3Q1F2</accession>
<sequence>MGIELIDVNDAAAVEQLLDVRLAAHQADEPDNPAPCRVHFRVSVAQPSDDEEIRFFGVRADDRVVGYAALHFPIKDNLHFAYADVFVHPEHRRQGLGRSLVEHVKTVTRDAGRKNINIDVVGVWENGPKRFEGGRALLESCGFKVALTSVNRHADITALDPAEEQRLLDESLAKSAEYETIAWHHRVPEELLPPLAQLNSIFLSQAPLGDLALEEEKLDADRMRKSGERSIARGIEVMGVVARRKGSTELAATSVIGVPTEPGDVGHQWITLVDPAHRGHRLGMRVKVENLRQLRVVRPKVTRICTDNADSNAHMIAINEALGFKAVDALYEYQADV</sequence>
<dbReference type="KEGG" id="sna:Snas_6108"/>
<keyword evidence="5" id="KW-1185">Reference proteome</keyword>
<dbReference type="EMBL" id="CP001778">
    <property type="protein sequence ID" value="ADD45732.1"/>
    <property type="molecule type" value="Genomic_DNA"/>
</dbReference>
<feature type="domain" description="N-acetyltransferase" evidence="3">
    <location>
        <begin position="1"/>
        <end position="163"/>
    </location>
</feature>
<name>D3Q1F2_STANL</name>
<dbReference type="Gene3D" id="3.40.630.30">
    <property type="match status" value="1"/>
</dbReference>
<keyword evidence="2" id="KW-0012">Acyltransferase</keyword>
<dbReference type="STRING" id="446470.Snas_6108"/>
<dbReference type="PANTHER" id="PTHR43877">
    <property type="entry name" value="AMINOALKYLPHOSPHONATE N-ACETYLTRANSFERASE-RELATED-RELATED"/>
    <property type="match status" value="1"/>
</dbReference>
<proteinExistence type="predicted"/>
<organism evidence="4 5">
    <name type="scientific">Stackebrandtia nassauensis (strain DSM 44728 / CIP 108903 / NRRL B-16338 / NBRC 102104 / LLR-40K-21)</name>
    <dbReference type="NCBI Taxonomy" id="446470"/>
    <lineage>
        <taxon>Bacteria</taxon>
        <taxon>Bacillati</taxon>
        <taxon>Actinomycetota</taxon>
        <taxon>Actinomycetes</taxon>
        <taxon>Glycomycetales</taxon>
        <taxon>Glycomycetaceae</taxon>
        <taxon>Stackebrandtia</taxon>
    </lineage>
</organism>
<dbReference type="SUPFAM" id="SSF55729">
    <property type="entry name" value="Acyl-CoA N-acyltransferases (Nat)"/>
    <property type="match status" value="2"/>
</dbReference>
<dbReference type="Pfam" id="PF00583">
    <property type="entry name" value="Acetyltransf_1"/>
    <property type="match status" value="1"/>
</dbReference>
<dbReference type="RefSeq" id="WP_013021303.1">
    <property type="nucleotide sequence ID" value="NC_013947.1"/>
</dbReference>
<gene>
    <name evidence="4" type="ordered locus">Snas_6108</name>
</gene>
<dbReference type="AlphaFoldDB" id="D3Q1F2"/>
<protein>
    <submittedName>
        <fullName evidence="4">GCN5-related N-acetyltransferase</fullName>
    </submittedName>
</protein>
<evidence type="ECO:0000259" key="3">
    <source>
        <dbReference type="PROSITE" id="PS51186"/>
    </source>
</evidence>
<dbReference type="HOGENOM" id="CLU_043786_0_0_11"/>
<dbReference type="InterPro" id="IPR050832">
    <property type="entry name" value="Bact_Acetyltransf"/>
</dbReference>